<evidence type="ECO:0000259" key="3">
    <source>
        <dbReference type="Pfam" id="PF10145"/>
    </source>
</evidence>
<feature type="transmembrane region" description="Helical" evidence="2">
    <location>
        <begin position="484"/>
        <end position="511"/>
    </location>
</feature>
<protein>
    <submittedName>
        <fullName evidence="4">Phage tail tape measure protein</fullName>
    </submittedName>
</protein>
<keyword evidence="2" id="KW-0472">Membrane</keyword>
<dbReference type="NCBIfam" id="TIGR01760">
    <property type="entry name" value="tape_meas_TP901"/>
    <property type="match status" value="1"/>
</dbReference>
<dbReference type="Proteomes" id="UP001222118">
    <property type="component" value="Chromosome"/>
</dbReference>
<evidence type="ECO:0000313" key="5">
    <source>
        <dbReference type="Proteomes" id="UP001222118"/>
    </source>
</evidence>
<keyword evidence="2" id="KW-1133">Transmembrane helix</keyword>
<organism evidence="4 5">
    <name type="scientific">Devosia rhodophyticola</name>
    <dbReference type="NCBI Taxonomy" id="3026423"/>
    <lineage>
        <taxon>Bacteria</taxon>
        <taxon>Pseudomonadati</taxon>
        <taxon>Pseudomonadota</taxon>
        <taxon>Alphaproteobacteria</taxon>
        <taxon>Hyphomicrobiales</taxon>
        <taxon>Devosiaceae</taxon>
        <taxon>Devosia</taxon>
    </lineage>
</organism>
<dbReference type="Pfam" id="PF10145">
    <property type="entry name" value="PhageMin_Tail"/>
    <property type="match status" value="1"/>
</dbReference>
<sequence>MAQLTSSLIVKLIDGVTAPAARMSKSLLGLNKASSGSFGTRLTGAINSNNAALSRARGRLFDAAAGFYALKGAIAAPVTEAMNFESAMADVRKVVNFDTPQGFTDFKTQLLELSRSVPQTVNGLAEIAAAAGQAGIAREDLIKFTDAAAKIGVAFDISADQSGDALAKLMTGLGLTVDQAVLLSDSMNNLSNSQASSAAEILDVVRRVGAQAKLYGFTAEQTAAFASAMIAAGAESQVAATSFRNMGMALTRGASATKRQREAFKDLGMDAKTVAADMQRDAVGTTTKVLEALSKLPKESQGAVASNLFGNEARALGPLLTNLDLVKKSIGLVSDEADYAGSSFKEFQIRSNTFANRVSLFNNRLSEMKITIGNALIPALTDLMAAITPVIEAVGNFAAAHPELTRNVLVAAGSLVAFKIAMAGLTFVGLLGKGGALSLLSIGFNTIGKSAIGASRAAKAAVGLQAALAGMSGVKMGGLETMGVALRGMAMAVPGVSAIGTALTAVGAALAAVSAPVWGTIAIAVAAVGAAGFTLWKYWDRVSSVFGGVASRIGEELQPALKLIEPVTTPIGAAARSIGDGFQFASDKIKAFSGWIASFFQRETLSDEQKAEFSKAGYDVADAMINSIKDAFNNFIEWMKGIPQRIVEAIGTIDLSGIIQFPDVGGGFPALAAQLRRRPTALCPHRP</sequence>
<proteinExistence type="predicted"/>
<gene>
    <name evidence="4" type="ORF">PSQ90_14950</name>
</gene>
<dbReference type="PANTHER" id="PTHR37813:SF1">
    <property type="entry name" value="FELS-2 PROPHAGE PROTEIN"/>
    <property type="match status" value="1"/>
</dbReference>
<feature type="domain" description="Phage tail tape measure protein" evidence="3">
    <location>
        <begin position="109"/>
        <end position="310"/>
    </location>
</feature>
<accession>A0ABY7YW14</accession>
<dbReference type="InterPro" id="IPR010090">
    <property type="entry name" value="Phage_tape_meas"/>
</dbReference>
<evidence type="ECO:0000313" key="4">
    <source>
        <dbReference type="EMBL" id="WDR05555.1"/>
    </source>
</evidence>
<dbReference type="PANTHER" id="PTHR37813">
    <property type="entry name" value="FELS-2 PROPHAGE PROTEIN"/>
    <property type="match status" value="1"/>
</dbReference>
<dbReference type="EMBL" id="CP118247">
    <property type="protein sequence ID" value="WDR05555.1"/>
    <property type="molecule type" value="Genomic_DNA"/>
</dbReference>
<dbReference type="RefSeq" id="WP_282211074.1">
    <property type="nucleotide sequence ID" value="NZ_CP118247.1"/>
</dbReference>
<keyword evidence="1" id="KW-1188">Viral release from host cell</keyword>
<feature type="transmembrane region" description="Helical" evidence="2">
    <location>
        <begin position="517"/>
        <end position="536"/>
    </location>
</feature>
<name>A0ABY7YW14_9HYPH</name>
<keyword evidence="5" id="KW-1185">Reference proteome</keyword>
<feature type="transmembrane region" description="Helical" evidence="2">
    <location>
        <begin position="408"/>
        <end position="431"/>
    </location>
</feature>
<evidence type="ECO:0000256" key="1">
    <source>
        <dbReference type="ARBA" id="ARBA00022612"/>
    </source>
</evidence>
<reference evidence="4 5" key="1">
    <citation type="submission" date="2023-02" db="EMBL/GenBank/DDBJ databases">
        <title>Devosia chondri sp. nov., isolated from the phycosphere of marine algae.</title>
        <authorList>
            <person name="Kim J.M."/>
            <person name="Lee J.K."/>
            <person name="Choi B.J."/>
            <person name="Bayburt H."/>
            <person name="Jeon C.O."/>
        </authorList>
    </citation>
    <scope>NUCLEOTIDE SEQUENCE [LARGE SCALE GENOMIC DNA]</scope>
    <source>
        <strain evidence="4 5">G2-5</strain>
    </source>
</reference>
<evidence type="ECO:0000256" key="2">
    <source>
        <dbReference type="SAM" id="Phobius"/>
    </source>
</evidence>
<keyword evidence="2" id="KW-0812">Transmembrane</keyword>